<keyword evidence="2" id="KW-0186">Copper</keyword>
<dbReference type="SUPFAM" id="SSF52833">
    <property type="entry name" value="Thioredoxin-like"/>
    <property type="match status" value="1"/>
</dbReference>
<keyword evidence="5" id="KW-1185">Reference proteome</keyword>
<dbReference type="InterPro" id="IPR003782">
    <property type="entry name" value="SCO1/SenC"/>
</dbReference>
<dbReference type="EMBL" id="JBHSUS010000001">
    <property type="protein sequence ID" value="MFC6438598.1"/>
    <property type="molecule type" value="Genomic_DNA"/>
</dbReference>
<dbReference type="PROSITE" id="PS51352">
    <property type="entry name" value="THIOREDOXIN_2"/>
    <property type="match status" value="1"/>
</dbReference>
<dbReference type="InterPro" id="IPR036249">
    <property type="entry name" value="Thioredoxin-like_sf"/>
</dbReference>
<evidence type="ECO:0000313" key="4">
    <source>
        <dbReference type="EMBL" id="MFC6438598.1"/>
    </source>
</evidence>
<dbReference type="Pfam" id="PF02630">
    <property type="entry name" value="SCO1-SenC"/>
    <property type="match status" value="1"/>
</dbReference>
<dbReference type="Proteomes" id="UP001596364">
    <property type="component" value="Unassembled WGS sequence"/>
</dbReference>
<proteinExistence type="inferred from homology"/>
<comment type="similarity">
    <text evidence="1">Belongs to the SCO1/2 family.</text>
</comment>
<reference evidence="5" key="1">
    <citation type="journal article" date="2019" name="Int. J. Syst. Evol. Microbiol.">
        <title>The Global Catalogue of Microorganisms (GCM) 10K type strain sequencing project: providing services to taxonomists for standard genome sequencing and annotation.</title>
        <authorList>
            <consortium name="The Broad Institute Genomics Platform"/>
            <consortium name="The Broad Institute Genome Sequencing Center for Infectious Disease"/>
            <person name="Wu L."/>
            <person name="Ma J."/>
        </authorList>
    </citation>
    <scope>NUCLEOTIDE SEQUENCE [LARGE SCALE GENOMIC DNA]</scope>
    <source>
        <strain evidence="5">CGMCC 1.16031</strain>
    </source>
</reference>
<dbReference type="CDD" id="cd02968">
    <property type="entry name" value="SCO"/>
    <property type="match status" value="1"/>
</dbReference>
<dbReference type="RefSeq" id="WP_131259509.1">
    <property type="nucleotide sequence ID" value="NZ_JBHSUS010000001.1"/>
</dbReference>
<evidence type="ECO:0000259" key="3">
    <source>
        <dbReference type="PROSITE" id="PS51352"/>
    </source>
</evidence>
<name>A0ABW1XEU4_9ALTE</name>
<protein>
    <submittedName>
        <fullName evidence="4">SCO family protein</fullName>
    </submittedName>
</protein>
<evidence type="ECO:0000256" key="1">
    <source>
        <dbReference type="ARBA" id="ARBA00010996"/>
    </source>
</evidence>
<dbReference type="InterPro" id="IPR013766">
    <property type="entry name" value="Thioredoxin_domain"/>
</dbReference>
<dbReference type="Gene3D" id="3.40.30.10">
    <property type="entry name" value="Glutaredoxin"/>
    <property type="match status" value="1"/>
</dbReference>
<evidence type="ECO:0000256" key="2">
    <source>
        <dbReference type="ARBA" id="ARBA00023008"/>
    </source>
</evidence>
<organism evidence="4 5">
    <name type="scientific">Pseudobowmanella zhangzhouensis</name>
    <dbReference type="NCBI Taxonomy" id="1537679"/>
    <lineage>
        <taxon>Bacteria</taxon>
        <taxon>Pseudomonadati</taxon>
        <taxon>Pseudomonadota</taxon>
        <taxon>Gammaproteobacteria</taxon>
        <taxon>Alteromonadales</taxon>
        <taxon>Alteromonadaceae</taxon>
    </lineage>
</organism>
<evidence type="ECO:0000313" key="5">
    <source>
        <dbReference type="Proteomes" id="UP001596364"/>
    </source>
</evidence>
<dbReference type="PANTHER" id="PTHR12151">
    <property type="entry name" value="ELECTRON TRANSPORT PROTIN SCO1/SENC FAMILY MEMBER"/>
    <property type="match status" value="1"/>
</dbReference>
<accession>A0ABW1XEU4</accession>
<dbReference type="PANTHER" id="PTHR12151:SF25">
    <property type="entry name" value="LINALOOL DEHYDRATASE_ISOMERASE DOMAIN-CONTAINING PROTEIN"/>
    <property type="match status" value="1"/>
</dbReference>
<feature type="domain" description="Thioredoxin" evidence="3">
    <location>
        <begin position="38"/>
        <end position="210"/>
    </location>
</feature>
<comment type="caution">
    <text evidence="4">The sequence shown here is derived from an EMBL/GenBank/DDBJ whole genome shotgun (WGS) entry which is preliminary data.</text>
</comment>
<gene>
    <name evidence="4" type="ORF">ACFP85_00290</name>
</gene>
<sequence length="211" mass="23254">MSGNKFLLGGLLIAALLGGLWLASQQQKGTQLRYLQEYPQPRALPEFSLRNQHDQAFGNADLLGHWTLTFVGYTYCPDICPTTLAELNGIYPQLQQLPADSPLQVLFISVDPKRDSVARLNEYVSYFNQDFIAATAGHDVLFPLVRAMGMMYGISESTENDDYLVDHSASIVVINPQGQVIGRFKPDNQPGKVAIASGQQILADMPVLLAR</sequence>